<evidence type="ECO:0000313" key="3">
    <source>
        <dbReference type="Proteomes" id="UP000746612"/>
    </source>
</evidence>
<dbReference type="Proteomes" id="UP000746612">
    <property type="component" value="Unassembled WGS sequence"/>
</dbReference>
<dbReference type="AlphaFoldDB" id="A0A2H3G1I5"/>
<dbReference type="OMA" id="WTEEEST"/>
<protein>
    <submittedName>
        <fullName evidence="1">Uncharacterized protein</fullName>
    </submittedName>
</protein>
<dbReference type="EMBL" id="CAAKMV010000126">
    <property type="protein sequence ID" value="VIO56802.1"/>
    <property type="molecule type" value="Genomic_DNA"/>
</dbReference>
<name>A0A2H3G1I5_GIBZA</name>
<dbReference type="OrthoDB" id="2772415at2759"/>
<sequence length="117" mass="13308">MSPKGPYRLMTVNTAPERAKRVIGAMVENLKESYTIDYVVNSERIEDVHALVEEYRPDVLFTASMWTEEQSREVEETARKIVPEIKFHAIPYGLQVAKGPDAIVEYLTEKVPALLEA</sequence>
<evidence type="ECO:0000313" key="1">
    <source>
        <dbReference type="EMBL" id="CAG2009671.1"/>
    </source>
</evidence>
<organism evidence="1 3">
    <name type="scientific">Gibberella zeae</name>
    <name type="common">Wheat head blight fungus</name>
    <name type="synonym">Fusarium graminearum</name>
    <dbReference type="NCBI Taxonomy" id="5518"/>
    <lineage>
        <taxon>Eukaryota</taxon>
        <taxon>Fungi</taxon>
        <taxon>Dikarya</taxon>
        <taxon>Ascomycota</taxon>
        <taxon>Pezizomycotina</taxon>
        <taxon>Sordariomycetes</taxon>
        <taxon>Hypocreomycetidae</taxon>
        <taxon>Hypocreales</taxon>
        <taxon>Nectriaceae</taxon>
        <taxon>Fusarium</taxon>
    </lineage>
</organism>
<reference evidence="1" key="2">
    <citation type="submission" date="2021-03" db="EMBL/GenBank/DDBJ databases">
        <authorList>
            <person name="Alouane T."/>
            <person name="Langin T."/>
            <person name="Bonhomme L."/>
        </authorList>
    </citation>
    <scope>NUCLEOTIDE SEQUENCE</scope>
    <source>
        <strain evidence="1">MDC_Fg202</strain>
    </source>
</reference>
<proteinExistence type="predicted"/>
<reference evidence="2" key="1">
    <citation type="submission" date="2019-04" db="EMBL/GenBank/DDBJ databases">
        <authorList>
            <person name="Melise S."/>
            <person name="Noan J."/>
            <person name="Okalmin O."/>
        </authorList>
    </citation>
    <scope>NUCLEOTIDE SEQUENCE</scope>
    <source>
        <strain evidence="2">FN9</strain>
    </source>
</reference>
<evidence type="ECO:0000313" key="2">
    <source>
        <dbReference type="EMBL" id="VIO56802.1"/>
    </source>
</evidence>
<accession>A0A2H3G1I5</accession>
<gene>
    <name evidence="2" type="ORF">FUG_LOCUS230178</name>
    <name evidence="1" type="ORF">MDCFG202_LOCUS587558</name>
</gene>
<dbReference type="EMBL" id="CAJPIJ010000192">
    <property type="protein sequence ID" value="CAG2009671.1"/>
    <property type="molecule type" value="Genomic_DNA"/>
</dbReference>